<dbReference type="GeneID" id="36410036"/>
<name>A0A0P1AZ26_PLAHL</name>
<sequence>MLASARMADGDVRKNIYTHCLRSKAMISDSLSSPKEYKVDEAGTVPMMFVRPLKSYELGI</sequence>
<dbReference type="RefSeq" id="XP_024583731.1">
    <property type="nucleotide sequence ID" value="XM_024718320.2"/>
</dbReference>
<reference evidence="2" key="1">
    <citation type="submission" date="2014-09" db="EMBL/GenBank/DDBJ databases">
        <authorList>
            <person name="Sharma Rahul"/>
            <person name="Thines Marco"/>
        </authorList>
    </citation>
    <scope>NUCLEOTIDE SEQUENCE [LARGE SCALE GENOMIC DNA]</scope>
</reference>
<keyword evidence="2" id="KW-1185">Reference proteome</keyword>
<proteinExistence type="predicted"/>
<protein>
    <submittedName>
        <fullName evidence="1">Uncharacterized protein</fullName>
    </submittedName>
</protein>
<dbReference type="Proteomes" id="UP000054928">
    <property type="component" value="Unassembled WGS sequence"/>
</dbReference>
<evidence type="ECO:0000313" key="2">
    <source>
        <dbReference type="Proteomes" id="UP000054928"/>
    </source>
</evidence>
<organism evidence="1 2">
    <name type="scientific">Plasmopara halstedii</name>
    <name type="common">Downy mildew of sunflower</name>
    <dbReference type="NCBI Taxonomy" id="4781"/>
    <lineage>
        <taxon>Eukaryota</taxon>
        <taxon>Sar</taxon>
        <taxon>Stramenopiles</taxon>
        <taxon>Oomycota</taxon>
        <taxon>Peronosporomycetes</taxon>
        <taxon>Peronosporales</taxon>
        <taxon>Peronosporaceae</taxon>
        <taxon>Plasmopara</taxon>
    </lineage>
</organism>
<dbReference type="EMBL" id="CCYD01002532">
    <property type="protein sequence ID" value="CEG47362.1"/>
    <property type="molecule type" value="Genomic_DNA"/>
</dbReference>
<evidence type="ECO:0000313" key="1">
    <source>
        <dbReference type="EMBL" id="CEG47362.1"/>
    </source>
</evidence>
<dbReference type="AlphaFoldDB" id="A0A0P1AZ26"/>
<accession>A0A0P1AZ26</accession>